<evidence type="ECO:0000256" key="1">
    <source>
        <dbReference type="ARBA" id="ARBA00007317"/>
    </source>
</evidence>
<evidence type="ECO:0000256" key="5">
    <source>
        <dbReference type="ARBA" id="ARBA00023315"/>
    </source>
</evidence>
<dbReference type="InterPro" id="IPR011053">
    <property type="entry name" value="Single_hybrid_motif"/>
</dbReference>
<comment type="similarity">
    <text evidence="1 6">Belongs to the 2-oxoacid dehydrogenase family.</text>
</comment>
<reference evidence="10" key="1">
    <citation type="submission" date="2020-12" db="EMBL/GenBank/DDBJ databases">
        <title>Metabolic potential, ecology and presence of endohyphal bacteria is reflected in genomic diversity of Mucoromycotina.</title>
        <authorList>
            <person name="Muszewska A."/>
            <person name="Okrasinska A."/>
            <person name="Steczkiewicz K."/>
            <person name="Drgas O."/>
            <person name="Orlowska M."/>
            <person name="Perlinska-Lenart U."/>
            <person name="Aleksandrzak-Piekarczyk T."/>
            <person name="Szatraj K."/>
            <person name="Zielenkiewicz U."/>
            <person name="Pilsyk S."/>
            <person name="Malc E."/>
            <person name="Mieczkowski P."/>
            <person name="Kruszewska J.S."/>
            <person name="Biernat P."/>
            <person name="Pawlowska J."/>
        </authorList>
    </citation>
    <scope>NUCLEOTIDE SEQUENCE</scope>
    <source>
        <strain evidence="10">WA0000017839</strain>
    </source>
</reference>
<organism evidence="10 11">
    <name type="scientific">Mucor saturninus</name>
    <dbReference type="NCBI Taxonomy" id="64648"/>
    <lineage>
        <taxon>Eukaryota</taxon>
        <taxon>Fungi</taxon>
        <taxon>Fungi incertae sedis</taxon>
        <taxon>Mucoromycota</taxon>
        <taxon>Mucoromycotina</taxon>
        <taxon>Mucoromycetes</taxon>
        <taxon>Mucorales</taxon>
        <taxon>Mucorineae</taxon>
        <taxon>Mucoraceae</taxon>
        <taxon>Mucor</taxon>
    </lineage>
</organism>
<dbReference type="Gene3D" id="4.10.320.10">
    <property type="entry name" value="E3-binding domain"/>
    <property type="match status" value="1"/>
</dbReference>
<dbReference type="CDD" id="cd06849">
    <property type="entry name" value="lipoyl_domain"/>
    <property type="match status" value="1"/>
</dbReference>
<name>A0A8H7R060_9FUNG</name>
<dbReference type="SUPFAM" id="SSF47005">
    <property type="entry name" value="Peripheral subunit-binding domain of 2-oxo acid dehydrogenase complex"/>
    <property type="match status" value="1"/>
</dbReference>
<feature type="region of interest" description="Disordered" evidence="7">
    <location>
        <begin position="166"/>
        <end position="208"/>
    </location>
</feature>
<evidence type="ECO:0000256" key="3">
    <source>
        <dbReference type="ARBA" id="ARBA00022823"/>
    </source>
</evidence>
<dbReference type="Gene3D" id="2.40.50.100">
    <property type="match status" value="1"/>
</dbReference>
<dbReference type="SUPFAM" id="SSF52777">
    <property type="entry name" value="CoA-dependent acyltransferases"/>
    <property type="match status" value="1"/>
</dbReference>
<dbReference type="Pfam" id="PF00364">
    <property type="entry name" value="Biotin_lipoyl"/>
    <property type="match status" value="1"/>
</dbReference>
<comment type="caution">
    <text evidence="10">The sequence shown here is derived from an EMBL/GenBank/DDBJ whole genome shotgun (WGS) entry which is preliminary data.</text>
</comment>
<dbReference type="InterPro" id="IPR023213">
    <property type="entry name" value="CAT-like_dom_sf"/>
</dbReference>
<feature type="compositionally biased region" description="Polar residues" evidence="7">
    <location>
        <begin position="190"/>
        <end position="203"/>
    </location>
</feature>
<dbReference type="GO" id="GO:0045254">
    <property type="term" value="C:pyruvate dehydrogenase complex"/>
    <property type="evidence" value="ECO:0007669"/>
    <property type="project" value="UniProtKB-UniRule"/>
</dbReference>
<dbReference type="Gene3D" id="3.30.559.10">
    <property type="entry name" value="Chloramphenicol acetyltransferase-like domain"/>
    <property type="match status" value="1"/>
</dbReference>
<feature type="region of interest" description="Disordered" evidence="7">
    <location>
        <begin position="247"/>
        <end position="268"/>
    </location>
</feature>
<evidence type="ECO:0000256" key="2">
    <source>
        <dbReference type="ARBA" id="ARBA00022679"/>
    </source>
</evidence>
<dbReference type="FunFam" id="3.30.559.10:FF:000003">
    <property type="entry name" value="Acetyltransferase component of pyruvate dehydrogenase complex"/>
    <property type="match status" value="1"/>
</dbReference>
<dbReference type="PANTHER" id="PTHR23151:SF90">
    <property type="entry name" value="DIHYDROLIPOYLLYSINE-RESIDUE ACETYLTRANSFERASE COMPONENT OF PYRUVATE DEHYDROGENASE COMPLEX, MITOCHONDRIAL-RELATED"/>
    <property type="match status" value="1"/>
</dbReference>
<keyword evidence="5 6" id="KW-0012">Acyltransferase</keyword>
<feature type="domain" description="Lipoyl-binding" evidence="8">
    <location>
        <begin position="71"/>
        <end position="147"/>
    </location>
</feature>
<dbReference type="Proteomes" id="UP000603453">
    <property type="component" value="Unassembled WGS sequence"/>
</dbReference>
<comment type="catalytic activity">
    <reaction evidence="6">
        <text>N(6)-[(R)-dihydrolipoyl]-L-lysyl-[protein] + acetyl-CoA = N(6)-[(R)-S(8)-acetyldihydrolipoyl]-L-lysyl-[protein] + CoA</text>
        <dbReference type="Rhea" id="RHEA:17017"/>
        <dbReference type="Rhea" id="RHEA-COMP:10475"/>
        <dbReference type="Rhea" id="RHEA-COMP:10478"/>
        <dbReference type="ChEBI" id="CHEBI:57287"/>
        <dbReference type="ChEBI" id="CHEBI:57288"/>
        <dbReference type="ChEBI" id="CHEBI:83100"/>
        <dbReference type="ChEBI" id="CHEBI:83111"/>
        <dbReference type="EC" id="2.3.1.12"/>
    </reaction>
</comment>
<feature type="compositionally biased region" description="Low complexity" evidence="7">
    <location>
        <begin position="166"/>
        <end position="180"/>
    </location>
</feature>
<keyword evidence="2 6" id="KW-0808">Transferase</keyword>
<dbReference type="NCBIfam" id="TIGR01349">
    <property type="entry name" value="PDHac_trf_mito"/>
    <property type="match status" value="1"/>
</dbReference>
<dbReference type="EMBL" id="JAEPRD010000079">
    <property type="protein sequence ID" value="KAG2200761.1"/>
    <property type="molecule type" value="Genomic_DNA"/>
</dbReference>
<keyword evidence="3 6" id="KW-0450">Lipoyl</keyword>
<dbReference type="GO" id="GO:0006086">
    <property type="term" value="P:pyruvate decarboxylation to acetyl-CoA"/>
    <property type="evidence" value="ECO:0007669"/>
    <property type="project" value="InterPro"/>
</dbReference>
<comment type="subcellular location">
    <subcellularLocation>
        <location evidence="6">Mitochondrion</location>
    </subcellularLocation>
</comment>
<dbReference type="FunFam" id="2.40.50.100:FF:000010">
    <property type="entry name" value="Acetyltransferase component of pyruvate dehydrogenase complex"/>
    <property type="match status" value="1"/>
</dbReference>
<evidence type="ECO:0000256" key="6">
    <source>
        <dbReference type="RuleBase" id="RU361137"/>
    </source>
</evidence>
<evidence type="ECO:0000256" key="4">
    <source>
        <dbReference type="ARBA" id="ARBA00022946"/>
    </source>
</evidence>
<comment type="function">
    <text evidence="6">The pyruvate dehydrogenase complex catalyzes the overall conversion of pyruvate to acetyl-CoA and CO(2).</text>
</comment>
<keyword evidence="11" id="KW-1185">Reference proteome</keyword>
<dbReference type="PROSITE" id="PS51826">
    <property type="entry name" value="PSBD"/>
    <property type="match status" value="1"/>
</dbReference>
<gene>
    <name evidence="10" type="ORF">INT47_002805</name>
</gene>
<dbReference type="AlphaFoldDB" id="A0A8H7R060"/>
<feature type="domain" description="Peripheral subunit-binding (PSBD)" evidence="9">
    <location>
        <begin position="208"/>
        <end position="245"/>
    </location>
</feature>
<dbReference type="PANTHER" id="PTHR23151">
    <property type="entry name" value="DIHYDROLIPOAMIDE ACETYL/SUCCINYL-TRANSFERASE-RELATED"/>
    <property type="match status" value="1"/>
</dbReference>
<dbReference type="OrthoDB" id="537444at2759"/>
<proteinExistence type="inferred from homology"/>
<dbReference type="InterPro" id="IPR006257">
    <property type="entry name" value="LAT1"/>
</dbReference>
<dbReference type="InterPro" id="IPR036625">
    <property type="entry name" value="E3-bd_dom_sf"/>
</dbReference>
<evidence type="ECO:0000259" key="8">
    <source>
        <dbReference type="PROSITE" id="PS50968"/>
    </source>
</evidence>
<sequence>MSAAIRRQVMRGITSTARMSATRATPTLVKQVAARAFTSTSAPKFIALRTLANQVSGKDSRLYSSAAFPAHNVIAMPALSPTMTAGGIGVWNKKVGDEIQPGDILVEIETDKAQMDFECQEEGFLAKILVDSGAKDISVGQPIAVLVENESDVAAFENFSLDDAAAPASAPATAEPATAEPVKEEPKTESAPTESKSEATSSHGGRVLASPLARKIADERGLDISLVKGTGHSGIVTKDDVEGYKAPAPAAAGAPAPASASTSAPAPAQIPSAYAPQGVSGAAYTDIPTTSMRKIIASRLTESKQSVPHYYVTVEINMDKTNKLREVLNKSAEGKYKLSVNDFVIKASALALKQVPEVNAAWQGDFIRQYNSADICVAVATPSGLITPIVGSAETKGLSSISTQVKDMAKRARDGKLSPAEYRGGSFTISNLGMFGVKNFTAIINPPQSCILAVGGAQQKVVADETTESGFAVRDVMEVTLSADHRVVDGAVSATWLQSFKGFMENPLKMML</sequence>
<dbReference type="SUPFAM" id="SSF51230">
    <property type="entry name" value="Single hybrid motif"/>
    <property type="match status" value="1"/>
</dbReference>
<dbReference type="InterPro" id="IPR045257">
    <property type="entry name" value="E2/Pdx1"/>
</dbReference>
<evidence type="ECO:0000313" key="10">
    <source>
        <dbReference type="EMBL" id="KAG2200761.1"/>
    </source>
</evidence>
<comment type="cofactor">
    <cofactor evidence="6">
        <name>(R)-lipoate</name>
        <dbReference type="ChEBI" id="CHEBI:83088"/>
    </cofactor>
    <text evidence="6">Binds 1 lipoyl cofactor covalently.</text>
</comment>
<evidence type="ECO:0000256" key="7">
    <source>
        <dbReference type="SAM" id="MobiDB-lite"/>
    </source>
</evidence>
<dbReference type="PROSITE" id="PS00189">
    <property type="entry name" value="LIPOYL"/>
    <property type="match status" value="1"/>
</dbReference>
<dbReference type="Pfam" id="PF00198">
    <property type="entry name" value="2-oxoacid_dh"/>
    <property type="match status" value="1"/>
</dbReference>
<dbReference type="Pfam" id="PF02817">
    <property type="entry name" value="E3_binding"/>
    <property type="match status" value="1"/>
</dbReference>
<dbReference type="EC" id="2.3.1.12" evidence="6"/>
<dbReference type="GO" id="GO:0004742">
    <property type="term" value="F:dihydrolipoyllysine-residue acetyltransferase activity"/>
    <property type="evidence" value="ECO:0007669"/>
    <property type="project" value="UniProtKB-UniRule"/>
</dbReference>
<protein>
    <recommendedName>
        <fullName evidence="6">Acetyltransferase component of pyruvate dehydrogenase complex</fullName>
        <ecNumber evidence="6">2.3.1.12</ecNumber>
    </recommendedName>
</protein>
<evidence type="ECO:0000259" key="9">
    <source>
        <dbReference type="PROSITE" id="PS51826"/>
    </source>
</evidence>
<dbReference type="GO" id="GO:0005739">
    <property type="term" value="C:mitochondrion"/>
    <property type="evidence" value="ECO:0007669"/>
    <property type="project" value="UniProtKB-SubCell"/>
</dbReference>
<dbReference type="PROSITE" id="PS50968">
    <property type="entry name" value="BIOTINYL_LIPOYL"/>
    <property type="match status" value="1"/>
</dbReference>
<dbReference type="InterPro" id="IPR003016">
    <property type="entry name" value="2-oxoA_DH_lipoyl-BS"/>
</dbReference>
<accession>A0A8H7R060</accession>
<dbReference type="InterPro" id="IPR004167">
    <property type="entry name" value="PSBD"/>
</dbReference>
<dbReference type="InterPro" id="IPR000089">
    <property type="entry name" value="Biotin_lipoyl"/>
</dbReference>
<keyword evidence="4" id="KW-0809">Transit peptide</keyword>
<dbReference type="InterPro" id="IPR001078">
    <property type="entry name" value="2-oxoacid_DH_actylTfrase"/>
</dbReference>
<evidence type="ECO:0000313" key="11">
    <source>
        <dbReference type="Proteomes" id="UP000603453"/>
    </source>
</evidence>